<proteinExistence type="predicted"/>
<evidence type="ECO:0000256" key="1">
    <source>
        <dbReference type="SAM" id="MobiDB-lite"/>
    </source>
</evidence>
<feature type="compositionally biased region" description="Basic and acidic residues" evidence="1">
    <location>
        <begin position="51"/>
        <end position="63"/>
    </location>
</feature>
<feature type="region of interest" description="Disordered" evidence="1">
    <location>
        <begin position="42"/>
        <end position="63"/>
    </location>
</feature>
<gene>
    <name evidence="2" type="ORF">Prudu_010152</name>
</gene>
<accession>A0A4Y1R7X3</accession>
<protein>
    <submittedName>
        <fullName evidence="2">Uncharacterized protein</fullName>
    </submittedName>
</protein>
<organism evidence="2">
    <name type="scientific">Prunus dulcis</name>
    <name type="common">Almond</name>
    <name type="synonym">Amygdalus dulcis</name>
    <dbReference type="NCBI Taxonomy" id="3755"/>
    <lineage>
        <taxon>Eukaryota</taxon>
        <taxon>Viridiplantae</taxon>
        <taxon>Streptophyta</taxon>
        <taxon>Embryophyta</taxon>
        <taxon>Tracheophyta</taxon>
        <taxon>Spermatophyta</taxon>
        <taxon>Magnoliopsida</taxon>
        <taxon>eudicotyledons</taxon>
        <taxon>Gunneridae</taxon>
        <taxon>Pentapetalae</taxon>
        <taxon>rosids</taxon>
        <taxon>fabids</taxon>
        <taxon>Rosales</taxon>
        <taxon>Rosaceae</taxon>
        <taxon>Amygdaloideae</taxon>
        <taxon>Amygdaleae</taxon>
        <taxon>Prunus</taxon>
    </lineage>
</organism>
<sequence length="63" mass="7173">MTGLYKHSHQWAVEVQDPPPAIPSFRTPSKVEKFGFGQITGETLPKFRQKSKGEFKKNLKQEG</sequence>
<dbReference type="EMBL" id="AP019299">
    <property type="protein sequence ID" value="BBH00223.1"/>
    <property type="molecule type" value="Genomic_DNA"/>
</dbReference>
<dbReference type="AlphaFoldDB" id="A0A4Y1R7X3"/>
<reference evidence="2" key="1">
    <citation type="journal article" date="2019" name="Science">
        <title>Mutation of a bHLH transcription factor allowed almond domestication.</title>
        <authorList>
            <person name="Sanchez-Perez R."/>
            <person name="Pavan S."/>
            <person name="Mazzeo R."/>
            <person name="Moldovan C."/>
            <person name="Aiese Cigliano R."/>
            <person name="Del Cueto J."/>
            <person name="Ricciardi F."/>
            <person name="Lotti C."/>
            <person name="Ricciardi L."/>
            <person name="Dicenta F."/>
            <person name="Lopez-Marques R.L."/>
            <person name="Lindberg Moller B."/>
        </authorList>
    </citation>
    <scope>NUCLEOTIDE SEQUENCE</scope>
</reference>
<evidence type="ECO:0000313" key="2">
    <source>
        <dbReference type="EMBL" id="BBH00223.1"/>
    </source>
</evidence>
<name>A0A4Y1R7X3_PRUDU</name>